<evidence type="ECO:0000313" key="2">
    <source>
        <dbReference type="Proteomes" id="UP000807115"/>
    </source>
</evidence>
<sequence length="61" mass="7385">MKKKKRNRWSRSRSVVLHFRPQNPNRLRYRRWSRGDQLSHLSLAGQGRRVVIARREGRCGE</sequence>
<evidence type="ECO:0000313" key="1">
    <source>
        <dbReference type="EMBL" id="KAG0523524.1"/>
    </source>
</evidence>
<accession>A0A921U9L7</accession>
<organism evidence="1 2">
    <name type="scientific">Sorghum bicolor</name>
    <name type="common">Sorghum</name>
    <name type="synonym">Sorghum vulgare</name>
    <dbReference type="NCBI Taxonomy" id="4558"/>
    <lineage>
        <taxon>Eukaryota</taxon>
        <taxon>Viridiplantae</taxon>
        <taxon>Streptophyta</taxon>
        <taxon>Embryophyta</taxon>
        <taxon>Tracheophyta</taxon>
        <taxon>Spermatophyta</taxon>
        <taxon>Magnoliopsida</taxon>
        <taxon>Liliopsida</taxon>
        <taxon>Poales</taxon>
        <taxon>Poaceae</taxon>
        <taxon>PACMAD clade</taxon>
        <taxon>Panicoideae</taxon>
        <taxon>Andropogonodae</taxon>
        <taxon>Andropogoneae</taxon>
        <taxon>Sorghinae</taxon>
        <taxon>Sorghum</taxon>
    </lineage>
</organism>
<reference evidence="1" key="2">
    <citation type="submission" date="2020-10" db="EMBL/GenBank/DDBJ databases">
        <authorList>
            <person name="Cooper E.A."/>
            <person name="Brenton Z.W."/>
            <person name="Flinn B.S."/>
            <person name="Jenkins J."/>
            <person name="Shu S."/>
            <person name="Flowers D."/>
            <person name="Luo F."/>
            <person name="Wang Y."/>
            <person name="Xia P."/>
            <person name="Barry K."/>
            <person name="Daum C."/>
            <person name="Lipzen A."/>
            <person name="Yoshinaga Y."/>
            <person name="Schmutz J."/>
            <person name="Saski C."/>
            <person name="Vermerris W."/>
            <person name="Kresovich S."/>
        </authorList>
    </citation>
    <scope>NUCLEOTIDE SEQUENCE</scope>
</reference>
<reference evidence="1" key="1">
    <citation type="journal article" date="2019" name="BMC Genomics">
        <title>A new reference genome for Sorghum bicolor reveals high levels of sequence similarity between sweet and grain genotypes: implications for the genetics of sugar metabolism.</title>
        <authorList>
            <person name="Cooper E.A."/>
            <person name="Brenton Z.W."/>
            <person name="Flinn B.S."/>
            <person name="Jenkins J."/>
            <person name="Shu S."/>
            <person name="Flowers D."/>
            <person name="Luo F."/>
            <person name="Wang Y."/>
            <person name="Xia P."/>
            <person name="Barry K."/>
            <person name="Daum C."/>
            <person name="Lipzen A."/>
            <person name="Yoshinaga Y."/>
            <person name="Schmutz J."/>
            <person name="Saski C."/>
            <person name="Vermerris W."/>
            <person name="Kresovich S."/>
        </authorList>
    </citation>
    <scope>NUCLEOTIDE SEQUENCE</scope>
</reference>
<dbReference type="AlphaFoldDB" id="A0A921U9L7"/>
<gene>
    <name evidence="1" type="ORF">BDA96_07G130100</name>
</gene>
<name>A0A921U9L7_SORBI</name>
<comment type="caution">
    <text evidence="1">The sequence shown here is derived from an EMBL/GenBank/DDBJ whole genome shotgun (WGS) entry which is preliminary data.</text>
</comment>
<protein>
    <submittedName>
        <fullName evidence="1">Uncharacterized protein</fullName>
    </submittedName>
</protein>
<dbReference type="Proteomes" id="UP000807115">
    <property type="component" value="Chromosome 7"/>
</dbReference>
<proteinExistence type="predicted"/>
<dbReference type="EMBL" id="CM027686">
    <property type="protein sequence ID" value="KAG0523524.1"/>
    <property type="molecule type" value="Genomic_DNA"/>
</dbReference>